<comment type="caution">
    <text evidence="2">The sequence shown here is derived from an EMBL/GenBank/DDBJ whole genome shotgun (WGS) entry which is preliminary data.</text>
</comment>
<protein>
    <submittedName>
        <fullName evidence="2">Uncharacterized protein</fullName>
    </submittedName>
</protein>
<keyword evidence="1" id="KW-0732">Signal</keyword>
<evidence type="ECO:0000256" key="1">
    <source>
        <dbReference type="SAM" id="SignalP"/>
    </source>
</evidence>
<evidence type="ECO:0000313" key="2">
    <source>
        <dbReference type="EMBL" id="GFR70656.1"/>
    </source>
</evidence>
<keyword evidence="3" id="KW-1185">Reference proteome</keyword>
<proteinExistence type="predicted"/>
<accession>A0AAV4FE55</accession>
<feature type="chain" id="PRO_5043853638" evidence="1">
    <location>
        <begin position="25"/>
        <end position="389"/>
    </location>
</feature>
<sequence>MLGRFEYVLYLLTVCLWLSVLVTAVERHVNSTDFVIKPNFGYSQAEPGRARAGKDLTSIKTKWTPLTSTSYSSLVSNTADYSSKPHIDLAATNYRRRSRQIENAFTQKKSTLTRRYLKQKVHPKTVIESYKTIRILFKPLLFPDNRYLDQGACSSIANRLNISPCNVFDDRGVRRKPASLGRRREIYPHKFTQGNVTSESYQQLVCLITKLSLLLCRAFETSSNDATGTIFNNKRDDATSEVNRAKENKNTRVSSRNSLPNVSGITKDGADVLELFGREPDSNVAQAMAAVTFGRRGDPSSAAEAASSLRDYLELMLRVMLNFVIKNGSPFLQRAVSERLGHGPEFQLENLDLEELLNLSEFLTRASIELELEMKRSRIERMPLSYGRR</sequence>
<reference evidence="2 3" key="1">
    <citation type="journal article" date="2021" name="Elife">
        <title>Chloroplast acquisition without the gene transfer in kleptoplastic sea slugs, Plakobranchus ocellatus.</title>
        <authorList>
            <person name="Maeda T."/>
            <person name="Takahashi S."/>
            <person name="Yoshida T."/>
            <person name="Shimamura S."/>
            <person name="Takaki Y."/>
            <person name="Nagai Y."/>
            <person name="Toyoda A."/>
            <person name="Suzuki Y."/>
            <person name="Arimoto A."/>
            <person name="Ishii H."/>
            <person name="Satoh N."/>
            <person name="Nishiyama T."/>
            <person name="Hasebe M."/>
            <person name="Maruyama T."/>
            <person name="Minagawa J."/>
            <person name="Obokata J."/>
            <person name="Shigenobu S."/>
        </authorList>
    </citation>
    <scope>NUCLEOTIDE SEQUENCE [LARGE SCALE GENOMIC DNA]</scope>
</reference>
<evidence type="ECO:0000313" key="3">
    <source>
        <dbReference type="Proteomes" id="UP000762676"/>
    </source>
</evidence>
<dbReference type="EMBL" id="BMAT01000664">
    <property type="protein sequence ID" value="GFR70656.1"/>
    <property type="molecule type" value="Genomic_DNA"/>
</dbReference>
<dbReference type="AlphaFoldDB" id="A0AAV4FE55"/>
<gene>
    <name evidence="2" type="ORF">ElyMa_000333600</name>
</gene>
<dbReference type="Proteomes" id="UP000762676">
    <property type="component" value="Unassembled WGS sequence"/>
</dbReference>
<feature type="signal peptide" evidence="1">
    <location>
        <begin position="1"/>
        <end position="24"/>
    </location>
</feature>
<organism evidence="2 3">
    <name type="scientific">Elysia marginata</name>
    <dbReference type="NCBI Taxonomy" id="1093978"/>
    <lineage>
        <taxon>Eukaryota</taxon>
        <taxon>Metazoa</taxon>
        <taxon>Spiralia</taxon>
        <taxon>Lophotrochozoa</taxon>
        <taxon>Mollusca</taxon>
        <taxon>Gastropoda</taxon>
        <taxon>Heterobranchia</taxon>
        <taxon>Euthyneura</taxon>
        <taxon>Panpulmonata</taxon>
        <taxon>Sacoglossa</taxon>
        <taxon>Placobranchoidea</taxon>
        <taxon>Plakobranchidae</taxon>
        <taxon>Elysia</taxon>
    </lineage>
</organism>
<name>A0AAV4FE55_9GAST</name>